<sequence length="90" mass="9734">MLCPGLCPEMCSGLFGILNEFNWLFQELLFETEESKRCGCKVPSGILNIFCLLGGLISKILGLLGGILGGSKSPYCIINEGVVVAQQNFF</sequence>
<evidence type="ECO:0000313" key="2">
    <source>
        <dbReference type="EMBL" id="TKR94643.1"/>
    </source>
</evidence>
<gene>
    <name evidence="2" type="ORF">L596_008904</name>
</gene>
<dbReference type="Proteomes" id="UP000298663">
    <property type="component" value="Unassembled WGS sequence"/>
</dbReference>
<comment type="caution">
    <text evidence="2">The sequence shown here is derived from an EMBL/GenBank/DDBJ whole genome shotgun (WGS) entry which is preliminary data.</text>
</comment>
<keyword evidence="1" id="KW-1133">Transmembrane helix</keyword>
<organism evidence="2 3">
    <name type="scientific">Steinernema carpocapsae</name>
    <name type="common">Entomopathogenic nematode</name>
    <dbReference type="NCBI Taxonomy" id="34508"/>
    <lineage>
        <taxon>Eukaryota</taxon>
        <taxon>Metazoa</taxon>
        <taxon>Ecdysozoa</taxon>
        <taxon>Nematoda</taxon>
        <taxon>Chromadorea</taxon>
        <taxon>Rhabditida</taxon>
        <taxon>Tylenchina</taxon>
        <taxon>Panagrolaimomorpha</taxon>
        <taxon>Strongyloidoidea</taxon>
        <taxon>Steinernematidae</taxon>
        <taxon>Steinernema</taxon>
    </lineage>
</organism>
<reference evidence="2 3" key="1">
    <citation type="journal article" date="2015" name="Genome Biol.">
        <title>Comparative genomics of Steinernema reveals deeply conserved gene regulatory networks.</title>
        <authorList>
            <person name="Dillman A.R."/>
            <person name="Macchietto M."/>
            <person name="Porter C.F."/>
            <person name="Rogers A."/>
            <person name="Williams B."/>
            <person name="Antoshechkin I."/>
            <person name="Lee M.M."/>
            <person name="Goodwin Z."/>
            <person name="Lu X."/>
            <person name="Lewis E.E."/>
            <person name="Goodrich-Blair H."/>
            <person name="Stock S.P."/>
            <person name="Adams B.J."/>
            <person name="Sternberg P.W."/>
            <person name="Mortazavi A."/>
        </authorList>
    </citation>
    <scope>NUCLEOTIDE SEQUENCE [LARGE SCALE GENOMIC DNA]</scope>
    <source>
        <strain evidence="2 3">ALL</strain>
    </source>
</reference>
<keyword evidence="1" id="KW-0812">Transmembrane</keyword>
<proteinExistence type="predicted"/>
<accession>A0A4U5PEC5</accession>
<reference evidence="2 3" key="2">
    <citation type="journal article" date="2019" name="G3 (Bethesda)">
        <title>Hybrid Assembly of the Genome of the Entomopathogenic Nematode Steinernema carpocapsae Identifies the X-Chromosome.</title>
        <authorList>
            <person name="Serra L."/>
            <person name="Macchietto M."/>
            <person name="Macias-Munoz A."/>
            <person name="McGill C.J."/>
            <person name="Rodriguez I.M."/>
            <person name="Rodriguez B."/>
            <person name="Murad R."/>
            <person name="Mortazavi A."/>
        </authorList>
    </citation>
    <scope>NUCLEOTIDE SEQUENCE [LARGE SCALE GENOMIC DNA]</scope>
    <source>
        <strain evidence="2 3">ALL</strain>
    </source>
</reference>
<keyword evidence="1" id="KW-0472">Membrane</keyword>
<keyword evidence="3" id="KW-1185">Reference proteome</keyword>
<evidence type="ECO:0000256" key="1">
    <source>
        <dbReference type="SAM" id="Phobius"/>
    </source>
</evidence>
<name>A0A4U5PEC5_STECR</name>
<dbReference type="AlphaFoldDB" id="A0A4U5PEC5"/>
<protein>
    <submittedName>
        <fullName evidence="2">Uncharacterized protein</fullName>
    </submittedName>
</protein>
<evidence type="ECO:0000313" key="3">
    <source>
        <dbReference type="Proteomes" id="UP000298663"/>
    </source>
</evidence>
<feature type="transmembrane region" description="Helical" evidence="1">
    <location>
        <begin position="46"/>
        <end position="68"/>
    </location>
</feature>
<dbReference type="EMBL" id="AZBU02000002">
    <property type="protein sequence ID" value="TKR94643.1"/>
    <property type="molecule type" value="Genomic_DNA"/>
</dbReference>